<dbReference type="AlphaFoldDB" id="A0A0B7HUZ8"/>
<sequence>MKVHVHPVDFTIDQKLVDFIQKKLDKLDLFYDKIIEADVHLKLENTSAKENKIVEIKVHVPGESFVVKKQFKSFEEGVDASVVPLERMLLKYKEKR</sequence>
<dbReference type="CDD" id="cd00552">
    <property type="entry name" value="RaiA"/>
    <property type="match status" value="1"/>
</dbReference>
<dbReference type="Gene3D" id="3.30.160.100">
    <property type="entry name" value="Ribosome hibernation promotion factor-like"/>
    <property type="match status" value="1"/>
</dbReference>
<proteinExistence type="predicted"/>
<dbReference type="Pfam" id="PF02482">
    <property type="entry name" value="Ribosomal_S30AE"/>
    <property type="match status" value="1"/>
</dbReference>
<reference evidence="1 2" key="1">
    <citation type="submission" date="2015-01" db="EMBL/GenBank/DDBJ databases">
        <authorList>
            <person name="MANFREDI Pablo"/>
        </authorList>
    </citation>
    <scope>NUCLEOTIDE SEQUENCE [LARGE SCALE GENOMIC DNA]</scope>
    <source>
        <strain evidence="1 2">CcD38</strain>
    </source>
</reference>
<dbReference type="EMBL" id="CDOI01000001">
    <property type="protein sequence ID" value="CEN43170.1"/>
    <property type="molecule type" value="Genomic_DNA"/>
</dbReference>
<dbReference type="SUPFAM" id="SSF69754">
    <property type="entry name" value="Ribosome binding protein Y (YfiA homologue)"/>
    <property type="match status" value="1"/>
</dbReference>
<accession>A0A0B7HUZ8</accession>
<dbReference type="InterPro" id="IPR003489">
    <property type="entry name" value="RHF/RaiA"/>
</dbReference>
<protein>
    <submittedName>
        <fullName evidence="1">Ribosomal subunit interface protein</fullName>
    </submittedName>
</protein>
<organism evidence="1 2">
    <name type="scientific">Capnocytophaga canis</name>
    <dbReference type="NCBI Taxonomy" id="1848903"/>
    <lineage>
        <taxon>Bacteria</taxon>
        <taxon>Pseudomonadati</taxon>
        <taxon>Bacteroidota</taxon>
        <taxon>Flavobacteriia</taxon>
        <taxon>Flavobacteriales</taxon>
        <taxon>Flavobacteriaceae</taxon>
        <taxon>Capnocytophaga</taxon>
    </lineage>
</organism>
<gene>
    <name evidence="1" type="ORF">CCAND38_10078</name>
</gene>
<dbReference type="NCBIfam" id="TIGR00741">
    <property type="entry name" value="yfiA"/>
    <property type="match status" value="1"/>
</dbReference>
<dbReference type="Proteomes" id="UP000045051">
    <property type="component" value="Unassembled WGS sequence"/>
</dbReference>
<name>A0A0B7HUZ8_9FLAO</name>
<evidence type="ECO:0000313" key="1">
    <source>
        <dbReference type="EMBL" id="CEN43170.1"/>
    </source>
</evidence>
<dbReference type="RefSeq" id="WP_042342916.1">
    <property type="nucleotide sequence ID" value="NZ_CDOH01000001.1"/>
</dbReference>
<dbReference type="InterPro" id="IPR036567">
    <property type="entry name" value="RHF-like"/>
</dbReference>
<evidence type="ECO:0000313" key="2">
    <source>
        <dbReference type="Proteomes" id="UP000045051"/>
    </source>
</evidence>
<keyword evidence="2" id="KW-1185">Reference proteome</keyword>